<name>A0AC61U0I7_9MICO</name>
<protein>
    <submittedName>
        <fullName evidence="1">Uncharacterized protein</fullName>
    </submittedName>
</protein>
<dbReference type="Proteomes" id="UP001059663">
    <property type="component" value="Chromosome"/>
</dbReference>
<gene>
    <name evidence="1" type="ORF">LP422_10910</name>
</gene>
<evidence type="ECO:0000313" key="2">
    <source>
        <dbReference type="Proteomes" id="UP001059663"/>
    </source>
</evidence>
<sequence>MRVPRLAIVVVAGGIGVWLVTLLAIGPVLARGRSRPRAAARNARPRSANGA</sequence>
<evidence type="ECO:0000313" key="1">
    <source>
        <dbReference type="EMBL" id="UUZ43528.1"/>
    </source>
</evidence>
<reference evidence="1" key="1">
    <citation type="submission" date="2021-11" db="EMBL/GenBank/DDBJ databases">
        <title>Study of the species diversity of bacterial strains isolated from a unique natural object - Shulgan-Tash cave (Bashkiria).</title>
        <authorList>
            <person name="Sazanova A.L."/>
            <person name="Chirak E.R."/>
            <person name="Safronova V.I."/>
        </authorList>
    </citation>
    <scope>NUCLEOTIDE SEQUENCE</scope>
    <source>
        <strain evidence="1">P1</strain>
    </source>
</reference>
<accession>A0AC61U0I7</accession>
<proteinExistence type="predicted"/>
<organism evidence="1 2">
    <name type="scientific">Janibacter limosus</name>
    <dbReference type="NCBI Taxonomy" id="53458"/>
    <lineage>
        <taxon>Bacteria</taxon>
        <taxon>Bacillati</taxon>
        <taxon>Actinomycetota</taxon>
        <taxon>Actinomycetes</taxon>
        <taxon>Micrococcales</taxon>
        <taxon>Intrasporangiaceae</taxon>
        <taxon>Janibacter</taxon>
    </lineage>
</organism>
<dbReference type="EMBL" id="CP087977">
    <property type="protein sequence ID" value="UUZ43528.1"/>
    <property type="molecule type" value="Genomic_DNA"/>
</dbReference>